<accession>A0ABM1MA77</accession>
<protein>
    <submittedName>
        <fullName evidence="2">Uncharacterized protein LOC108558921</fullName>
    </submittedName>
</protein>
<evidence type="ECO:0000313" key="2">
    <source>
        <dbReference type="RefSeq" id="XP_017771477.1"/>
    </source>
</evidence>
<keyword evidence="1" id="KW-1185">Reference proteome</keyword>
<name>A0ABM1MA77_NICVS</name>
<gene>
    <name evidence="2" type="primary">LOC108558921</name>
</gene>
<sequence>MRFRKVFLFEDDIEESITPVKNDASFQPGKKLTKLNAVPVRQEFPIGSDDLWKEIDYVLDNSIYCLLNDSNNPITFKELKSPRRVKPKRTKAKRAVRCSPRKLGKKRVDLNDDTVTQEFPIGSDDLWKEIDYVLDNSIYCLLNDSNNPITYKKSKIPGYVPFEFISDEEPVVYETLDKSY</sequence>
<proteinExistence type="predicted"/>
<dbReference type="GeneID" id="108558921"/>
<evidence type="ECO:0000313" key="1">
    <source>
        <dbReference type="Proteomes" id="UP000695000"/>
    </source>
</evidence>
<dbReference type="Proteomes" id="UP000695000">
    <property type="component" value="Unplaced"/>
</dbReference>
<organism evidence="1 2">
    <name type="scientific">Nicrophorus vespilloides</name>
    <name type="common">Boreal carrion beetle</name>
    <dbReference type="NCBI Taxonomy" id="110193"/>
    <lineage>
        <taxon>Eukaryota</taxon>
        <taxon>Metazoa</taxon>
        <taxon>Ecdysozoa</taxon>
        <taxon>Arthropoda</taxon>
        <taxon>Hexapoda</taxon>
        <taxon>Insecta</taxon>
        <taxon>Pterygota</taxon>
        <taxon>Neoptera</taxon>
        <taxon>Endopterygota</taxon>
        <taxon>Coleoptera</taxon>
        <taxon>Polyphaga</taxon>
        <taxon>Staphyliniformia</taxon>
        <taxon>Silphidae</taxon>
        <taxon>Nicrophorinae</taxon>
        <taxon>Nicrophorus</taxon>
    </lineage>
</organism>
<dbReference type="RefSeq" id="XP_017771477.1">
    <property type="nucleotide sequence ID" value="XM_017915988.1"/>
</dbReference>
<reference evidence="2" key="1">
    <citation type="submission" date="2025-08" db="UniProtKB">
        <authorList>
            <consortium name="RefSeq"/>
        </authorList>
    </citation>
    <scope>IDENTIFICATION</scope>
    <source>
        <tissue evidence="2">Whole Larva</tissue>
    </source>
</reference>